<keyword evidence="6 11" id="KW-0560">Oxidoreductase</keyword>
<reference evidence="14 15" key="1">
    <citation type="submission" date="2022-10" db="EMBL/GenBank/DDBJ databases">
        <title>Xanthomonas sp. H13-6.</title>
        <authorList>
            <person name="Liu X."/>
            <person name="Deng Z."/>
            <person name="Jiang Y."/>
            <person name="Yu T."/>
            <person name="Ai J."/>
        </authorList>
    </citation>
    <scope>NUCLEOTIDE SEQUENCE [LARGE SCALE GENOMIC DNA]</scope>
    <source>
        <strain evidence="14 15">H13-6</strain>
    </source>
</reference>
<dbReference type="EMBL" id="JAPCHY010000023">
    <property type="protein sequence ID" value="MCW4474285.1"/>
    <property type="molecule type" value="Genomic_DNA"/>
</dbReference>
<keyword evidence="15" id="KW-1185">Reference proteome</keyword>
<dbReference type="GO" id="GO:0004748">
    <property type="term" value="F:ribonucleoside-diphosphate reductase activity, thioredoxin disulfide as acceptor"/>
    <property type="evidence" value="ECO:0007669"/>
    <property type="project" value="UniProtKB-EC"/>
</dbReference>
<dbReference type="Gene3D" id="3.20.70.20">
    <property type="match status" value="1"/>
</dbReference>
<comment type="caution">
    <text evidence="14">The sequence shown here is derived from an EMBL/GenBank/DDBJ whole genome shotgun (WGS) entry which is preliminary data.</text>
</comment>
<dbReference type="InterPro" id="IPR050862">
    <property type="entry name" value="RdRp_reductase_class-2"/>
</dbReference>
<sequence>MSTVRLEVVSNETKSDLVPMQPASQDIWDKKYRLKTKQGEALDADIDGTYQRVARALADAEATEEKRAYWYERFVWALRRGAIPAGRITSNAGAQEHKPATSTINCTVSGTIGDSMDGILEKVHEAGLTLKAGCGIGYEFSTLRPRGAFVAGAGAYTSGPMSFMDIYDKMCFTVSSAGGRRGAQMGTFDVSHPDVKDFIRAKREDGRLRQFNLSLLITDGFMEAVDSDGDWPLVFPVNRKEEGDIDLASAEQVVWREWPTHDNYIVRDDGLVACRIYGHIRARHLWDMIMVSTYDYAEPGFILIDRVNEMNNNWWCENIRATNPCGEQPLPPYGACLLGSVNLTKFVRDPFTDKARFDWDEYKEVVRVFTRMLDNVVEVNGLPLEQQRQEIMRKRRHGMGFLGLGSTLTMLRMKYGSPESCTFTEAIARDMAVAGWETGLELAREKGAAPIMDEQFEVTAAMLRQRPEMAKDGWRVGQNIEGKVLHARYSRYMQRIATVAPELVEELATVGSRFTHHSSIAPTGTISLSLANNASNGIEPSFAHHYSRNVIREGKKSKEKVDVFSFELLAYRHLVNPRAMPFAEDADAQLPDYFISADDISPREHVDVQAAAQKWVDSSISKTANVPTDYPYEQFKDIYRYAHQQGLKGCTTFRFNPAAFQGVLVKEADLENTTYRFELEDGSVVEVKGNEQIEYDGEMHTAANLFDALKEGYYGKF</sequence>
<keyword evidence="5 11" id="KW-0547">Nucleotide-binding</keyword>
<evidence type="ECO:0000256" key="10">
    <source>
        <dbReference type="ARBA" id="ARBA00047754"/>
    </source>
</evidence>
<dbReference type="PANTHER" id="PTHR43371">
    <property type="entry name" value="VITAMIN B12-DEPENDENT RIBONUCLEOTIDE REDUCTASE"/>
    <property type="match status" value="1"/>
</dbReference>
<evidence type="ECO:0000313" key="15">
    <source>
        <dbReference type="Proteomes" id="UP001209922"/>
    </source>
</evidence>
<dbReference type="Pfam" id="PF02867">
    <property type="entry name" value="Ribonuc_red_lgC"/>
    <property type="match status" value="1"/>
</dbReference>
<proteinExistence type="inferred from homology"/>
<dbReference type="CDD" id="cd02888">
    <property type="entry name" value="RNR_II_dimer"/>
    <property type="match status" value="1"/>
</dbReference>
<comment type="cofactor">
    <cofactor evidence="1 11">
        <name>adenosylcob(III)alamin</name>
        <dbReference type="ChEBI" id="CHEBI:18408"/>
    </cofactor>
</comment>
<keyword evidence="7" id="KW-0215">Deoxyribonucleotide synthesis</keyword>
<comment type="similarity">
    <text evidence="2 11">Belongs to the ribonucleoside diphosphate reductase class-2 family.</text>
</comment>
<organism evidence="14 15">
    <name type="scientific">Xanthomonas chitinilytica</name>
    <dbReference type="NCBI Taxonomy" id="2989819"/>
    <lineage>
        <taxon>Bacteria</taxon>
        <taxon>Pseudomonadati</taxon>
        <taxon>Pseudomonadota</taxon>
        <taxon>Gammaproteobacteria</taxon>
        <taxon>Lysobacterales</taxon>
        <taxon>Lysobacteraceae</taxon>
        <taxon>Xanthomonas</taxon>
    </lineage>
</organism>
<accession>A0ABT3K0M9</accession>
<evidence type="ECO:0000256" key="11">
    <source>
        <dbReference type="RuleBase" id="RU364064"/>
    </source>
</evidence>
<feature type="domain" description="Ribonucleotide reductase large subunit C-terminal" evidence="13">
    <location>
        <begin position="106"/>
        <end position="652"/>
    </location>
</feature>
<evidence type="ECO:0000256" key="3">
    <source>
        <dbReference type="ARBA" id="ARBA00022628"/>
    </source>
</evidence>
<dbReference type="InterPro" id="IPR013344">
    <property type="entry name" value="RNR_NrdJ/NrdZ"/>
</dbReference>
<evidence type="ECO:0000313" key="14">
    <source>
        <dbReference type="EMBL" id="MCW4474285.1"/>
    </source>
</evidence>
<evidence type="ECO:0000256" key="6">
    <source>
        <dbReference type="ARBA" id="ARBA00023002"/>
    </source>
</evidence>
<dbReference type="NCBIfam" id="TIGR02504">
    <property type="entry name" value="NrdJ_Z"/>
    <property type="match status" value="1"/>
</dbReference>
<dbReference type="Pfam" id="PF00317">
    <property type="entry name" value="Ribonuc_red_lgN"/>
    <property type="match status" value="1"/>
</dbReference>
<dbReference type="Proteomes" id="UP001209922">
    <property type="component" value="Unassembled WGS sequence"/>
</dbReference>
<dbReference type="RefSeq" id="WP_265129290.1">
    <property type="nucleotide sequence ID" value="NZ_JAPCHY010000023.1"/>
</dbReference>
<dbReference type="PRINTS" id="PR01183">
    <property type="entry name" value="RIBORDTASEM1"/>
</dbReference>
<gene>
    <name evidence="14" type="ORF">OK345_17510</name>
</gene>
<dbReference type="EC" id="1.17.4.1" evidence="11"/>
<dbReference type="SUPFAM" id="SSF51998">
    <property type="entry name" value="PFL-like glycyl radical enzymes"/>
    <property type="match status" value="1"/>
</dbReference>
<evidence type="ECO:0000259" key="13">
    <source>
        <dbReference type="Pfam" id="PF02867"/>
    </source>
</evidence>
<feature type="domain" description="Ribonucleotide reductase large subunit N-terminal" evidence="12">
    <location>
        <begin position="23"/>
        <end position="94"/>
    </location>
</feature>
<evidence type="ECO:0000256" key="8">
    <source>
        <dbReference type="ARBA" id="ARBA00023157"/>
    </source>
</evidence>
<evidence type="ECO:0000259" key="12">
    <source>
        <dbReference type="Pfam" id="PF00317"/>
    </source>
</evidence>
<keyword evidence="8" id="KW-1015">Disulfide bond</keyword>
<evidence type="ECO:0000256" key="1">
    <source>
        <dbReference type="ARBA" id="ARBA00001922"/>
    </source>
</evidence>
<name>A0ABT3K0M9_9XANT</name>
<keyword evidence="4 11" id="KW-0237">DNA synthesis</keyword>
<protein>
    <recommendedName>
        <fullName evidence="11">Vitamin B12-dependent ribonucleotide reductase</fullName>
        <ecNumber evidence="11">1.17.4.1</ecNumber>
    </recommendedName>
</protein>
<evidence type="ECO:0000256" key="4">
    <source>
        <dbReference type="ARBA" id="ARBA00022634"/>
    </source>
</evidence>
<evidence type="ECO:0000256" key="2">
    <source>
        <dbReference type="ARBA" id="ARBA00007405"/>
    </source>
</evidence>
<evidence type="ECO:0000256" key="9">
    <source>
        <dbReference type="ARBA" id="ARBA00023285"/>
    </source>
</evidence>
<keyword evidence="3 11" id="KW-0846">Cobalamin</keyword>
<evidence type="ECO:0000256" key="7">
    <source>
        <dbReference type="ARBA" id="ARBA00023116"/>
    </source>
</evidence>
<dbReference type="InterPro" id="IPR000788">
    <property type="entry name" value="RNR_lg_C"/>
</dbReference>
<dbReference type="PANTHER" id="PTHR43371:SF1">
    <property type="entry name" value="RIBONUCLEOSIDE-DIPHOSPHATE REDUCTASE"/>
    <property type="match status" value="1"/>
</dbReference>
<evidence type="ECO:0000256" key="5">
    <source>
        <dbReference type="ARBA" id="ARBA00022741"/>
    </source>
</evidence>
<dbReference type="InterPro" id="IPR013509">
    <property type="entry name" value="RNR_lsu_N"/>
</dbReference>
<keyword evidence="9 11" id="KW-0170">Cobalt</keyword>
<comment type="catalytic activity">
    <reaction evidence="10 11">
        <text>a 2'-deoxyribonucleoside 5'-diphosphate + [thioredoxin]-disulfide + H2O = a ribonucleoside 5'-diphosphate + [thioredoxin]-dithiol</text>
        <dbReference type="Rhea" id="RHEA:23252"/>
        <dbReference type="Rhea" id="RHEA-COMP:10698"/>
        <dbReference type="Rhea" id="RHEA-COMP:10700"/>
        <dbReference type="ChEBI" id="CHEBI:15377"/>
        <dbReference type="ChEBI" id="CHEBI:29950"/>
        <dbReference type="ChEBI" id="CHEBI:50058"/>
        <dbReference type="ChEBI" id="CHEBI:57930"/>
        <dbReference type="ChEBI" id="CHEBI:73316"/>
        <dbReference type="EC" id="1.17.4.1"/>
    </reaction>
</comment>
<comment type="function">
    <text evidence="11">Catalyzes the reduction of ribonucleotides to deoxyribonucleotides. May function to provide a pool of deoxyribonucleotide precursors for DNA repair during oxygen limitation and/or for immediate growth after restoration of oxygen.</text>
</comment>